<feature type="region of interest" description="Disordered" evidence="1">
    <location>
        <begin position="124"/>
        <end position="145"/>
    </location>
</feature>
<evidence type="ECO:0000256" key="1">
    <source>
        <dbReference type="SAM" id="MobiDB-lite"/>
    </source>
</evidence>
<feature type="compositionally biased region" description="Basic and acidic residues" evidence="1">
    <location>
        <begin position="129"/>
        <end position="145"/>
    </location>
</feature>
<dbReference type="Proteomes" id="UP000193964">
    <property type="component" value="Unassembled WGS sequence"/>
</dbReference>
<evidence type="ECO:0000313" key="2">
    <source>
        <dbReference type="EMBL" id="ORX09955.1"/>
    </source>
</evidence>
<dbReference type="RefSeq" id="WP_085149165.1">
    <property type="nucleotide sequence ID" value="NZ_JACKUA010000028.1"/>
</dbReference>
<organism evidence="2 3">
    <name type="scientific">Mycolicibacterium wolinskyi</name>
    <dbReference type="NCBI Taxonomy" id="59750"/>
    <lineage>
        <taxon>Bacteria</taxon>
        <taxon>Bacillati</taxon>
        <taxon>Actinomycetota</taxon>
        <taxon>Actinomycetes</taxon>
        <taxon>Mycobacteriales</taxon>
        <taxon>Mycobacteriaceae</taxon>
        <taxon>Mycolicibacterium</taxon>
    </lineage>
</organism>
<dbReference type="OrthoDB" id="4368716at2"/>
<reference evidence="2 3" key="1">
    <citation type="submission" date="2016-01" db="EMBL/GenBank/DDBJ databases">
        <title>The new phylogeny of the genus Mycobacterium.</title>
        <authorList>
            <person name="Tarcisio F."/>
            <person name="Conor M."/>
            <person name="Antonella G."/>
            <person name="Elisabetta G."/>
            <person name="Giulia F.S."/>
            <person name="Sara T."/>
            <person name="Anna F."/>
            <person name="Clotilde B."/>
            <person name="Roberto B."/>
            <person name="Veronica D.S."/>
            <person name="Fabio R."/>
            <person name="Monica P."/>
            <person name="Olivier J."/>
            <person name="Enrico T."/>
            <person name="Nicola S."/>
        </authorList>
    </citation>
    <scope>NUCLEOTIDE SEQUENCE [LARGE SCALE GENOMIC DNA]</scope>
    <source>
        <strain evidence="2 3">ATCC 700010</strain>
    </source>
</reference>
<sequence length="247" mass="28611">MSNQLQALCCTCGTLRTCQRPRNYRPENYWLAGPIDRDWHRETGDLKCEGCGRITTHALIRPPGDAFRDHAEMMQRVATGTSHTQFTTTEQLTEVRRKYNEGQPHNPFLHHLWWNSDPETTLCGRKIPQHRDPSPEKPSEDDDSRHLVQLSGSHQTKPRFRDHEYEDETGLSWREADCVDCLRVWHLELLRQRRKVLSDIVIRFTTDLAEDMSGYPKRFDLAAVNGLIDAIENAYSGNVTKVKDATR</sequence>
<dbReference type="AlphaFoldDB" id="A0A1X2EV00"/>
<gene>
    <name evidence="2" type="ORF">AWC31_07090</name>
</gene>
<protein>
    <submittedName>
        <fullName evidence="2">Uncharacterized protein</fullName>
    </submittedName>
</protein>
<dbReference type="EMBL" id="LQQA01000033">
    <property type="protein sequence ID" value="ORX09955.1"/>
    <property type="molecule type" value="Genomic_DNA"/>
</dbReference>
<accession>A0A1X2EV00</accession>
<name>A0A1X2EV00_9MYCO</name>
<proteinExistence type="predicted"/>
<comment type="caution">
    <text evidence="2">The sequence shown here is derived from an EMBL/GenBank/DDBJ whole genome shotgun (WGS) entry which is preliminary data.</text>
</comment>
<evidence type="ECO:0000313" key="3">
    <source>
        <dbReference type="Proteomes" id="UP000193964"/>
    </source>
</evidence>